<dbReference type="PRINTS" id="PR00146">
    <property type="entry name" value="DHPICSNTHASE"/>
</dbReference>
<dbReference type="PANTHER" id="PTHR12128:SF66">
    <property type="entry name" value="4-HYDROXY-2-OXOGLUTARATE ALDOLASE, MITOCHONDRIAL"/>
    <property type="match status" value="1"/>
</dbReference>
<dbReference type="Proteomes" id="UP000050482">
    <property type="component" value="Unassembled WGS sequence"/>
</dbReference>
<evidence type="ECO:0000256" key="1">
    <source>
        <dbReference type="ARBA" id="ARBA00007592"/>
    </source>
</evidence>
<proteinExistence type="inferred from homology"/>
<dbReference type="GO" id="GO:0008840">
    <property type="term" value="F:4-hydroxy-tetrahydrodipicolinate synthase activity"/>
    <property type="evidence" value="ECO:0007669"/>
    <property type="project" value="TreeGrafter"/>
</dbReference>
<reference evidence="5 6" key="1">
    <citation type="submission" date="2015-09" db="EMBL/GenBank/DDBJ databases">
        <title>Draft genome sequence of Alicyclobacillus ferrooxydans DSM 22381.</title>
        <authorList>
            <person name="Hemp J."/>
        </authorList>
    </citation>
    <scope>NUCLEOTIDE SEQUENCE [LARGE SCALE GENOMIC DNA]</scope>
    <source>
        <strain evidence="5 6">TC-34</strain>
    </source>
</reference>
<keyword evidence="2 3" id="KW-0456">Lyase</keyword>
<comment type="caution">
    <text evidence="5">The sequence shown here is derived from an EMBL/GenBank/DDBJ whole genome shotgun (WGS) entry which is preliminary data.</text>
</comment>
<dbReference type="Pfam" id="PF00701">
    <property type="entry name" value="DHDPS"/>
    <property type="match status" value="1"/>
</dbReference>
<keyword evidence="6" id="KW-1185">Reference proteome</keyword>
<dbReference type="EMBL" id="LJCO01000008">
    <property type="protein sequence ID" value="KPV45727.1"/>
    <property type="molecule type" value="Genomic_DNA"/>
</dbReference>
<dbReference type="PIRSF" id="PIRSF001365">
    <property type="entry name" value="DHDPS"/>
    <property type="match status" value="1"/>
</dbReference>
<dbReference type="AlphaFoldDB" id="A0A0P9GWM1"/>
<name>A0A0P9GWM1_9BACL</name>
<dbReference type="InterPro" id="IPR002220">
    <property type="entry name" value="DapA-like"/>
</dbReference>
<accession>A0A0P9GWM1</accession>
<dbReference type="SMART" id="SM01130">
    <property type="entry name" value="DHDPS"/>
    <property type="match status" value="1"/>
</dbReference>
<dbReference type="PANTHER" id="PTHR12128">
    <property type="entry name" value="DIHYDRODIPICOLINATE SYNTHASE"/>
    <property type="match status" value="1"/>
</dbReference>
<organism evidence="5 6">
    <name type="scientific">Alicyclobacillus ferrooxydans</name>
    <dbReference type="NCBI Taxonomy" id="471514"/>
    <lineage>
        <taxon>Bacteria</taxon>
        <taxon>Bacillati</taxon>
        <taxon>Bacillota</taxon>
        <taxon>Bacilli</taxon>
        <taxon>Bacillales</taxon>
        <taxon>Alicyclobacillaceae</taxon>
        <taxon>Alicyclobacillus</taxon>
    </lineage>
</organism>
<dbReference type="CDD" id="cd00408">
    <property type="entry name" value="DHDPS-like"/>
    <property type="match status" value="1"/>
</dbReference>
<dbReference type="Gene3D" id="3.20.20.70">
    <property type="entry name" value="Aldolase class I"/>
    <property type="match status" value="1"/>
</dbReference>
<feature type="binding site" evidence="4">
    <location>
        <position position="213"/>
    </location>
    <ligand>
        <name>pyruvate</name>
        <dbReference type="ChEBI" id="CHEBI:15361"/>
    </ligand>
</feature>
<evidence type="ECO:0000313" key="6">
    <source>
        <dbReference type="Proteomes" id="UP000050482"/>
    </source>
</evidence>
<evidence type="ECO:0000256" key="3">
    <source>
        <dbReference type="PIRNR" id="PIRNR001365"/>
    </source>
</evidence>
<evidence type="ECO:0000313" key="5">
    <source>
        <dbReference type="EMBL" id="KPV45727.1"/>
    </source>
</evidence>
<dbReference type="STRING" id="471514.AN477_00820"/>
<comment type="similarity">
    <text evidence="1 3">Belongs to the DapA family.</text>
</comment>
<dbReference type="GO" id="GO:0005829">
    <property type="term" value="C:cytosol"/>
    <property type="evidence" value="ECO:0007669"/>
    <property type="project" value="TreeGrafter"/>
</dbReference>
<evidence type="ECO:0000256" key="2">
    <source>
        <dbReference type="ARBA" id="ARBA00023239"/>
    </source>
</evidence>
<dbReference type="PATRIC" id="fig|471514.4.peg.140"/>
<sequence>MQDKSKDKPIHGISVISLTPFTDDGTVDTQSLRSLLDFYLAAGVHGVTLLGIMGEANKVTERERRTIIDTAVKQVGGRVPVTVGCSAAGTHQAAEFAREAEMAGADAIMVAPPQNQRNLNLVLEHYRRISEACTLPLVIQDEPTTTGVMLPPDFFSRAVKEVPTARYVKIEESPTIMKVSRIREATEGKLGLFGGLGGMYFYEELERGAIGIMTGFAYPEILVQVYEQFMSGMRAQARRYFYQYLPLIRFEAQLGVTGVAIRKETYKLRGAIASSYVRPPAPAVDRQTLNELADLVQFLGLENI</sequence>
<dbReference type="SUPFAM" id="SSF51569">
    <property type="entry name" value="Aldolase"/>
    <property type="match status" value="1"/>
</dbReference>
<gene>
    <name evidence="5" type="ORF">AN477_00820</name>
</gene>
<dbReference type="InterPro" id="IPR013785">
    <property type="entry name" value="Aldolase_TIM"/>
</dbReference>
<protein>
    <submittedName>
        <fullName evidence="5">Dihydrodipicolinate synthetase</fullName>
    </submittedName>
</protein>
<evidence type="ECO:0000256" key="4">
    <source>
        <dbReference type="PIRSR" id="PIRSR001365-2"/>
    </source>
</evidence>